<evidence type="ECO:0000313" key="4">
    <source>
        <dbReference type="Proteomes" id="UP001376459"/>
    </source>
</evidence>
<dbReference type="InterPro" id="IPR010982">
    <property type="entry name" value="Lambda_DNA-bd_dom_sf"/>
</dbReference>
<evidence type="ECO:0000256" key="1">
    <source>
        <dbReference type="SAM" id="MobiDB-lite"/>
    </source>
</evidence>
<dbReference type="SMART" id="SM00530">
    <property type="entry name" value="HTH_XRE"/>
    <property type="match status" value="1"/>
</dbReference>
<dbReference type="Proteomes" id="UP001376459">
    <property type="component" value="Unassembled WGS sequence"/>
</dbReference>
<organism evidence="3 4">
    <name type="scientific">Streptomyces machairae</name>
    <dbReference type="NCBI Taxonomy" id="3134109"/>
    <lineage>
        <taxon>Bacteria</taxon>
        <taxon>Bacillati</taxon>
        <taxon>Actinomycetota</taxon>
        <taxon>Actinomycetes</taxon>
        <taxon>Kitasatosporales</taxon>
        <taxon>Streptomycetaceae</taxon>
        <taxon>Streptomyces</taxon>
    </lineage>
</organism>
<protein>
    <submittedName>
        <fullName evidence="3">Helix-turn-helix transcriptional regulator</fullName>
    </submittedName>
</protein>
<sequence length="84" mass="9295">MIVPLCAGATRPPTRLGTNPPPGNRDRIRTRRRAAGLSQLQLGERIGRDHKTIHRWETAQRAPDLTDLLLVADTLGIPLADLVR</sequence>
<name>A0ABU8USH1_9ACTN</name>
<dbReference type="SUPFAM" id="SSF47413">
    <property type="entry name" value="lambda repressor-like DNA-binding domains"/>
    <property type="match status" value="1"/>
</dbReference>
<evidence type="ECO:0000259" key="2">
    <source>
        <dbReference type="PROSITE" id="PS50943"/>
    </source>
</evidence>
<dbReference type="InterPro" id="IPR001387">
    <property type="entry name" value="Cro/C1-type_HTH"/>
</dbReference>
<keyword evidence="4" id="KW-1185">Reference proteome</keyword>
<dbReference type="PROSITE" id="PS50943">
    <property type="entry name" value="HTH_CROC1"/>
    <property type="match status" value="1"/>
</dbReference>
<feature type="domain" description="HTH cro/C1-type" evidence="2">
    <location>
        <begin position="28"/>
        <end position="82"/>
    </location>
</feature>
<dbReference type="CDD" id="cd00093">
    <property type="entry name" value="HTH_XRE"/>
    <property type="match status" value="1"/>
</dbReference>
<accession>A0ABU8USH1</accession>
<feature type="region of interest" description="Disordered" evidence="1">
    <location>
        <begin position="1"/>
        <end position="29"/>
    </location>
</feature>
<proteinExistence type="predicted"/>
<evidence type="ECO:0000313" key="3">
    <source>
        <dbReference type="EMBL" id="MEJ8671840.1"/>
    </source>
</evidence>
<reference evidence="3 4" key="1">
    <citation type="submission" date="2024-03" db="EMBL/GenBank/DDBJ databases">
        <title>Novel Streptomyces species of biotechnological and ecological value are a feature of Machair soil.</title>
        <authorList>
            <person name="Prole J.R."/>
            <person name="Goodfellow M."/>
            <person name="Allenby N."/>
            <person name="Ward A.C."/>
        </authorList>
    </citation>
    <scope>NUCLEOTIDE SEQUENCE [LARGE SCALE GENOMIC DNA]</scope>
    <source>
        <strain evidence="3 4">MS1.AVA.1</strain>
    </source>
</reference>
<comment type="caution">
    <text evidence="3">The sequence shown here is derived from an EMBL/GenBank/DDBJ whole genome shotgun (WGS) entry which is preliminary data.</text>
</comment>
<dbReference type="EMBL" id="JBBKAK010000001">
    <property type="protein sequence ID" value="MEJ8671840.1"/>
    <property type="molecule type" value="Genomic_DNA"/>
</dbReference>
<dbReference type="Gene3D" id="1.10.260.40">
    <property type="entry name" value="lambda repressor-like DNA-binding domains"/>
    <property type="match status" value="1"/>
</dbReference>
<dbReference type="Pfam" id="PF01381">
    <property type="entry name" value="HTH_3"/>
    <property type="match status" value="1"/>
</dbReference>
<gene>
    <name evidence="3" type="ORF">WKI71_36405</name>
</gene>